<dbReference type="InterPro" id="IPR010998">
    <property type="entry name" value="Integrase_recombinase_N"/>
</dbReference>
<keyword evidence="2" id="KW-0229">DNA integration</keyword>
<keyword evidence="3 7" id="KW-0238">DNA-binding</keyword>
<feature type="compositionally biased region" description="Basic and acidic residues" evidence="5">
    <location>
        <begin position="422"/>
        <end position="457"/>
    </location>
</feature>
<gene>
    <name evidence="7" type="ORF">V5F89_12580</name>
</gene>
<dbReference type="PANTHER" id="PTHR30629:SF2">
    <property type="entry name" value="PROPHAGE INTEGRASE INTS-RELATED"/>
    <property type="match status" value="1"/>
</dbReference>
<evidence type="ECO:0000256" key="4">
    <source>
        <dbReference type="ARBA" id="ARBA00023172"/>
    </source>
</evidence>
<dbReference type="Gene3D" id="1.10.443.10">
    <property type="entry name" value="Intergrase catalytic core"/>
    <property type="match status" value="1"/>
</dbReference>
<organism evidence="7 8">
    <name type="scientific">Pelagerythrobacter marensis</name>
    <dbReference type="NCBI Taxonomy" id="543877"/>
    <lineage>
        <taxon>Bacteria</taxon>
        <taxon>Pseudomonadati</taxon>
        <taxon>Pseudomonadota</taxon>
        <taxon>Alphaproteobacteria</taxon>
        <taxon>Sphingomonadales</taxon>
        <taxon>Erythrobacteraceae</taxon>
        <taxon>Pelagerythrobacter</taxon>
    </lineage>
</organism>
<evidence type="ECO:0000259" key="6">
    <source>
        <dbReference type="PROSITE" id="PS51898"/>
    </source>
</evidence>
<dbReference type="SUPFAM" id="SSF56349">
    <property type="entry name" value="DNA breaking-rejoining enzymes"/>
    <property type="match status" value="1"/>
</dbReference>
<dbReference type="InterPro" id="IPR013762">
    <property type="entry name" value="Integrase-like_cat_sf"/>
</dbReference>
<accession>A0ABZ2D775</accession>
<dbReference type="InterPro" id="IPR053876">
    <property type="entry name" value="Phage_int_M"/>
</dbReference>
<evidence type="ECO:0000313" key="7">
    <source>
        <dbReference type="EMBL" id="WWA47086.1"/>
    </source>
</evidence>
<dbReference type="PROSITE" id="PS51898">
    <property type="entry name" value="TYR_RECOMBINASE"/>
    <property type="match status" value="1"/>
</dbReference>
<dbReference type="InterPro" id="IPR002104">
    <property type="entry name" value="Integrase_catalytic"/>
</dbReference>
<comment type="similarity">
    <text evidence="1">Belongs to the 'phage' integrase family.</text>
</comment>
<dbReference type="Pfam" id="PF00589">
    <property type="entry name" value="Phage_integrase"/>
    <property type="match status" value="1"/>
</dbReference>
<dbReference type="Gene3D" id="3.30.160.390">
    <property type="entry name" value="Integrase, DNA-binding domain"/>
    <property type="match status" value="1"/>
</dbReference>
<proteinExistence type="inferred from homology"/>
<feature type="domain" description="Tyr recombinase" evidence="6">
    <location>
        <begin position="201"/>
        <end position="401"/>
    </location>
</feature>
<dbReference type="InterPro" id="IPR011010">
    <property type="entry name" value="DNA_brk_join_enz"/>
</dbReference>
<name>A0ABZ2D775_9SPHN</name>
<evidence type="ECO:0000313" key="8">
    <source>
        <dbReference type="Proteomes" id="UP001335183"/>
    </source>
</evidence>
<dbReference type="Gene3D" id="1.10.150.130">
    <property type="match status" value="1"/>
</dbReference>
<reference evidence="7 8" key="1">
    <citation type="submission" date="2024-02" db="EMBL/GenBank/DDBJ databases">
        <title>The whole genome sequence of five bacterial samples isolated from Abu Dhabi Sabkha-shore region.</title>
        <authorList>
            <person name="Sudalaimuthuasari N."/>
            <person name="Sarfraz B."/>
            <person name="Tuyisabe J.D."/>
            <person name="Mugisha Ntwali L.D.M."/>
            <person name="Ali A.I.A.A."/>
            <person name="Almansoori S.Z.A."/>
            <person name="Alajami H.S.A."/>
            <person name="Almeqbaali A.A.S."/>
            <person name="Kundu B."/>
            <person name="Saeed E.E."/>
            <person name="Sukumarinath V."/>
            <person name="Mishra A.K."/>
            <person name="Hazzouri K.M."/>
            <person name="Almaskari R."/>
            <person name="Sharma A.K."/>
            <person name="Amiri K.M.A."/>
        </authorList>
    </citation>
    <scope>NUCLEOTIDE SEQUENCE [LARGE SCALE GENOMIC DNA]</scope>
    <source>
        <strain evidence="8">kcgeb_sd</strain>
    </source>
</reference>
<dbReference type="InterPro" id="IPR050808">
    <property type="entry name" value="Phage_Integrase"/>
</dbReference>
<evidence type="ECO:0000256" key="1">
    <source>
        <dbReference type="ARBA" id="ARBA00008857"/>
    </source>
</evidence>
<dbReference type="EMBL" id="CP144918">
    <property type="protein sequence ID" value="WWA47086.1"/>
    <property type="molecule type" value="Genomic_DNA"/>
</dbReference>
<feature type="region of interest" description="Disordered" evidence="5">
    <location>
        <begin position="410"/>
        <end position="457"/>
    </location>
</feature>
<sequence>MLTDAACRKAKPGDRDRKMADSGGLFLLVKASGLKSWRMKYRLHGREKQLTIGRYPDVSLSTAREKRDAAKRMLQEGRDPSAEKKLARARAAADALNSFEACARAWHEQRQSALNARYAGQILDRLEADVFPRLGKLPIREITPPLVLECIRAIEARGSREMAHRVRMHISDVFVWGIASGLCEQDPAAIIRKALMPHEARLRPALVKLSELRKVLPSAEAQPDIYWATALASRLLALTVVRPGVLRLAERAEFEDLDGETPIWRIPAAKMKLSRERKKDAAFEFVVPLSRQAVATVKAAMAASPNEALLFPGIGDRRKPISDSTLSKFYRSAGFQDRHCPHGWRSSFSTIMNERAAIEDRERDRAIIDLMLAHVSEGVEAAYNRAVYMPRRRELAQAWADLITKDLPPPEQLLPAPLRAQEAGHDGARRSKADRRNRDEDARSAGQSRTEEAVVAR</sequence>
<dbReference type="InterPro" id="IPR025166">
    <property type="entry name" value="Integrase_DNA_bind_dom"/>
</dbReference>
<keyword evidence="4" id="KW-0233">DNA recombination</keyword>
<dbReference type="RefSeq" id="WP_338445977.1">
    <property type="nucleotide sequence ID" value="NZ_CP144918.1"/>
</dbReference>
<dbReference type="Pfam" id="PF22022">
    <property type="entry name" value="Phage_int_M"/>
    <property type="match status" value="1"/>
</dbReference>
<evidence type="ECO:0000256" key="2">
    <source>
        <dbReference type="ARBA" id="ARBA00022908"/>
    </source>
</evidence>
<dbReference type="CDD" id="cd00801">
    <property type="entry name" value="INT_P4_C"/>
    <property type="match status" value="1"/>
</dbReference>
<evidence type="ECO:0000256" key="3">
    <source>
        <dbReference type="ARBA" id="ARBA00023125"/>
    </source>
</evidence>
<dbReference type="PANTHER" id="PTHR30629">
    <property type="entry name" value="PROPHAGE INTEGRASE"/>
    <property type="match status" value="1"/>
</dbReference>
<keyword evidence="8" id="KW-1185">Reference proteome</keyword>
<protein>
    <submittedName>
        <fullName evidence="7">Integrase arm-type DNA-binding domain-containing protein</fullName>
    </submittedName>
</protein>
<dbReference type="InterPro" id="IPR038488">
    <property type="entry name" value="Integrase_DNA-bd_sf"/>
</dbReference>
<dbReference type="Proteomes" id="UP001335183">
    <property type="component" value="Chromosome"/>
</dbReference>
<dbReference type="GO" id="GO:0003677">
    <property type="term" value="F:DNA binding"/>
    <property type="evidence" value="ECO:0007669"/>
    <property type="project" value="UniProtKB-KW"/>
</dbReference>
<dbReference type="Pfam" id="PF13356">
    <property type="entry name" value="Arm-DNA-bind_3"/>
    <property type="match status" value="1"/>
</dbReference>
<evidence type="ECO:0000256" key="5">
    <source>
        <dbReference type="SAM" id="MobiDB-lite"/>
    </source>
</evidence>